<dbReference type="Proteomes" id="UP000326837">
    <property type="component" value="Chromosome"/>
</dbReference>
<sequence>MRFSTAAFASIVCSSLVLSPVDAREWADKSGEYSLEADLVSFDDEVVVLRRGDHELAAFAIADLSDADREYLKSKEAEESSTKSLDAAQEWTLKSGLTIKGKVVDFADRDVTIDRRRNRIFVNDRLMNNLPEFYQQIVPQLVAHEGKIAQANGRELRRWLIAEGDKPQTFHVQGIVIEAESGDEFAVPFFLLSDADLKLLQPGWEKWLAAHAKQDYEAEEDMGFLLRSLAAARQQDEQVQRQIALLQLNMQAIQAGVTSLWEVTLYPAAGKFGPPLWVVVTGRNNLEAVDAAMKQYPGHVAGPVRRVSRRR</sequence>
<gene>
    <name evidence="2" type="ORF">PLANPX_0905</name>
</gene>
<dbReference type="KEGG" id="lpav:PLANPX_0905"/>
<dbReference type="AlphaFoldDB" id="A0A5K7XA38"/>
<protein>
    <recommendedName>
        <fullName evidence="1">SLA1 homology domain-containing protein</fullName>
    </recommendedName>
</protein>
<dbReference type="InterPro" id="IPR007131">
    <property type="entry name" value="SHD1"/>
</dbReference>
<organism evidence="2 3">
    <name type="scientific">Lacipirellula parvula</name>
    <dbReference type="NCBI Taxonomy" id="2650471"/>
    <lineage>
        <taxon>Bacteria</taxon>
        <taxon>Pseudomonadati</taxon>
        <taxon>Planctomycetota</taxon>
        <taxon>Planctomycetia</taxon>
        <taxon>Pirellulales</taxon>
        <taxon>Lacipirellulaceae</taxon>
        <taxon>Lacipirellula</taxon>
    </lineage>
</organism>
<dbReference type="Gene3D" id="2.30.30.700">
    <property type="entry name" value="SLA1 homology domain 1"/>
    <property type="match status" value="1"/>
</dbReference>
<evidence type="ECO:0000259" key="1">
    <source>
        <dbReference type="Pfam" id="PF03983"/>
    </source>
</evidence>
<evidence type="ECO:0000313" key="2">
    <source>
        <dbReference type="EMBL" id="BBO31293.1"/>
    </source>
</evidence>
<dbReference type="GO" id="GO:0043130">
    <property type="term" value="F:ubiquitin binding"/>
    <property type="evidence" value="ECO:0007669"/>
    <property type="project" value="InterPro"/>
</dbReference>
<dbReference type="GO" id="GO:0030674">
    <property type="term" value="F:protein-macromolecule adaptor activity"/>
    <property type="evidence" value="ECO:0007669"/>
    <property type="project" value="InterPro"/>
</dbReference>
<reference evidence="3" key="1">
    <citation type="submission" date="2019-10" db="EMBL/GenBank/DDBJ databases">
        <title>Lacipirellula parvula gen. nov., sp. nov., representing a lineage of planctomycetes widespread in freshwater anoxic habitats, and description of the family Lacipirellulaceae.</title>
        <authorList>
            <person name="Dedysh S.N."/>
            <person name="Kulichevskaya I.S."/>
            <person name="Beletsky A.V."/>
            <person name="Rakitin A.L."/>
            <person name="Mardanov A.V."/>
            <person name="Ivanova A.A."/>
            <person name="Saltykova V.X."/>
            <person name="Rijpstra W.I.C."/>
            <person name="Sinninghe Damste J.S."/>
            <person name="Ravin N.V."/>
        </authorList>
    </citation>
    <scope>NUCLEOTIDE SEQUENCE [LARGE SCALE GENOMIC DNA]</scope>
    <source>
        <strain evidence="3">PX69</strain>
    </source>
</reference>
<dbReference type="EMBL" id="AP021861">
    <property type="protein sequence ID" value="BBO31293.1"/>
    <property type="molecule type" value="Genomic_DNA"/>
</dbReference>
<accession>A0A5K7XA38</accession>
<dbReference type="Pfam" id="PF03983">
    <property type="entry name" value="SHD1"/>
    <property type="match status" value="1"/>
</dbReference>
<keyword evidence="3" id="KW-1185">Reference proteome</keyword>
<evidence type="ECO:0000313" key="3">
    <source>
        <dbReference type="Proteomes" id="UP000326837"/>
    </source>
</evidence>
<dbReference type="RefSeq" id="WP_172991852.1">
    <property type="nucleotide sequence ID" value="NZ_AP021861.1"/>
</dbReference>
<dbReference type="GO" id="GO:0042802">
    <property type="term" value="F:identical protein binding"/>
    <property type="evidence" value="ECO:0007669"/>
    <property type="project" value="InterPro"/>
</dbReference>
<name>A0A5K7XA38_9BACT</name>
<feature type="domain" description="SLA1 homology" evidence="1">
    <location>
        <begin position="22"/>
        <end position="77"/>
    </location>
</feature>
<dbReference type="GO" id="GO:0008092">
    <property type="term" value="F:cytoskeletal protein binding"/>
    <property type="evidence" value="ECO:0007669"/>
    <property type="project" value="InterPro"/>
</dbReference>
<proteinExistence type="predicted"/>